<dbReference type="InterPro" id="IPR015590">
    <property type="entry name" value="Aldehyde_DH_dom"/>
</dbReference>
<dbReference type="Gene3D" id="3.40.309.10">
    <property type="entry name" value="Aldehyde Dehydrogenase, Chain A, domain 2"/>
    <property type="match status" value="1"/>
</dbReference>
<keyword evidence="1 3" id="KW-0560">Oxidoreductase</keyword>
<dbReference type="PROSITE" id="PS00070">
    <property type="entry name" value="ALDEHYDE_DEHYDR_CYS"/>
    <property type="match status" value="1"/>
</dbReference>
<dbReference type="Proteomes" id="UP001162734">
    <property type="component" value="Chromosome"/>
</dbReference>
<reference evidence="6" key="1">
    <citation type="journal article" date="2022" name="Int. J. Syst. Evol. Microbiol.">
        <title>Anaeromyxobacter oryzae sp. nov., Anaeromyxobacter diazotrophicus sp. nov. and Anaeromyxobacter paludicola sp. nov., isolated from paddy soils.</title>
        <authorList>
            <person name="Itoh H."/>
            <person name="Xu Z."/>
            <person name="Mise K."/>
            <person name="Masuda Y."/>
            <person name="Ushijima N."/>
            <person name="Hayakawa C."/>
            <person name="Shiratori Y."/>
            <person name="Senoo K."/>
        </authorList>
    </citation>
    <scope>NUCLEOTIDE SEQUENCE [LARGE SCALE GENOMIC DNA]</scope>
    <source>
        <strain evidence="6">Red630</strain>
    </source>
</reference>
<dbReference type="PANTHER" id="PTHR11699">
    <property type="entry name" value="ALDEHYDE DEHYDROGENASE-RELATED"/>
    <property type="match status" value="1"/>
</dbReference>
<dbReference type="InterPro" id="IPR016163">
    <property type="entry name" value="Ald_DH_C"/>
</dbReference>
<organism evidence="5 6">
    <name type="scientific">Anaeromyxobacter paludicola</name>
    <dbReference type="NCBI Taxonomy" id="2918171"/>
    <lineage>
        <taxon>Bacteria</taxon>
        <taxon>Pseudomonadati</taxon>
        <taxon>Myxococcota</taxon>
        <taxon>Myxococcia</taxon>
        <taxon>Myxococcales</taxon>
        <taxon>Cystobacterineae</taxon>
        <taxon>Anaeromyxobacteraceae</taxon>
        <taxon>Anaeromyxobacter</taxon>
    </lineage>
</organism>
<comment type="similarity">
    <text evidence="3">Belongs to the aldehyde dehydrogenase family.</text>
</comment>
<keyword evidence="6" id="KW-1185">Reference proteome</keyword>
<feature type="active site" evidence="2">
    <location>
        <position position="257"/>
    </location>
</feature>
<evidence type="ECO:0000313" key="6">
    <source>
        <dbReference type="Proteomes" id="UP001162734"/>
    </source>
</evidence>
<dbReference type="RefSeq" id="WP_248346027.1">
    <property type="nucleotide sequence ID" value="NZ_AP025592.1"/>
</dbReference>
<evidence type="ECO:0000256" key="3">
    <source>
        <dbReference type="RuleBase" id="RU003345"/>
    </source>
</evidence>
<dbReference type="InterPro" id="IPR016162">
    <property type="entry name" value="Ald_DH_N"/>
</dbReference>
<evidence type="ECO:0000259" key="4">
    <source>
        <dbReference type="Pfam" id="PF00171"/>
    </source>
</evidence>
<sequence>MPALKLQLETQLFVGGEFRAARSGRRFATVNPATEEVVAEIAEGGADDVDEAVRAARAAFESGDWPKLGGKERGELLWRMGELVKGRWLEPLSEAETADTGKTLFDSGRVEIPLAGDILQYYAGWATKLEGATIPVRGNAFAYTLRQPVGVAGLVVPWNFPLLLACWKLAPALAAGCTVVLKPSSQTPLTALLLARVAEEAGLPPGVLNVVPGPGGAAGLALVRHPGVDKIAFTGSTEVGQEVMRAAAGGVKRVTLELGGKSPNLVFADAHLRAAAKGALGGIFYNKGEVCAAGSRLLVERSAFDEVAGLVVEGAKKLVLGDPRRKETRLGPLVSAAQREKVLSYVKAGHEEGAPILCGGGAASVEGKGFYVQPTVLGPVRNDSRLAREEVFGPVLAVVPFDDEADAIRLANETAYGLAAGVWTADVKRAHRVARALRAGTVWVNTYNLYDPALPFGGVKQSGFGRELGEAGLEAYTETKSVWVDLG</sequence>
<dbReference type="InterPro" id="IPR016160">
    <property type="entry name" value="Ald_DH_CS_CYS"/>
</dbReference>
<dbReference type="Pfam" id="PF00171">
    <property type="entry name" value="Aldedh"/>
    <property type="match status" value="1"/>
</dbReference>
<dbReference type="InterPro" id="IPR029510">
    <property type="entry name" value="Ald_DH_CS_GLU"/>
</dbReference>
<protein>
    <submittedName>
        <fullName evidence="5">Aldehyde dehydrogenase</fullName>
    </submittedName>
</protein>
<name>A0ABN6N6I4_9BACT</name>
<dbReference type="PROSITE" id="PS00687">
    <property type="entry name" value="ALDEHYDE_DEHYDR_GLU"/>
    <property type="match status" value="1"/>
</dbReference>
<dbReference type="Gene3D" id="3.40.605.10">
    <property type="entry name" value="Aldehyde Dehydrogenase, Chain A, domain 1"/>
    <property type="match status" value="1"/>
</dbReference>
<dbReference type="EMBL" id="AP025592">
    <property type="protein sequence ID" value="BDG08794.1"/>
    <property type="molecule type" value="Genomic_DNA"/>
</dbReference>
<proteinExistence type="inferred from homology"/>
<evidence type="ECO:0000256" key="2">
    <source>
        <dbReference type="PROSITE-ProRule" id="PRU10007"/>
    </source>
</evidence>
<gene>
    <name evidence="5" type="ORF">AMPC_19070</name>
</gene>
<accession>A0ABN6N6I4</accession>
<dbReference type="InterPro" id="IPR016161">
    <property type="entry name" value="Ald_DH/histidinol_DH"/>
</dbReference>
<feature type="domain" description="Aldehyde dehydrogenase" evidence="4">
    <location>
        <begin position="21"/>
        <end position="482"/>
    </location>
</feature>
<evidence type="ECO:0000256" key="1">
    <source>
        <dbReference type="ARBA" id="ARBA00023002"/>
    </source>
</evidence>
<dbReference type="SUPFAM" id="SSF53720">
    <property type="entry name" value="ALDH-like"/>
    <property type="match status" value="1"/>
</dbReference>
<evidence type="ECO:0000313" key="5">
    <source>
        <dbReference type="EMBL" id="BDG08794.1"/>
    </source>
</evidence>